<proteinExistence type="predicted"/>
<dbReference type="Proteomes" id="UP000617544">
    <property type="component" value="Unassembled WGS sequence"/>
</dbReference>
<accession>A0A832SYK7</accession>
<dbReference type="GeneID" id="1444284"/>
<gene>
    <name evidence="1" type="ORF">HA331_04590</name>
</gene>
<dbReference type="RefSeq" id="WP_010884497.1">
    <property type="nucleotide sequence ID" value="NZ_DUJN01000004.1"/>
</dbReference>
<sequence length="144" mass="16393">MAMTNYHDTYSTLWRGTQIWSELDNGILSTIKIKIAQNSTYIPGIIGRLNEKTLLKIASLVDIFELSLLLEVLSNKYPHLGSPTLDIVEDPETQEPLFVEIIFPNGTWEEWGRIVREVKSEMEKAGFKELVSKVAIICLQGLRE</sequence>
<organism evidence="1 2">
    <name type="scientific">Pyrococcus horikoshii</name>
    <dbReference type="NCBI Taxonomy" id="53953"/>
    <lineage>
        <taxon>Archaea</taxon>
        <taxon>Methanobacteriati</taxon>
        <taxon>Methanobacteriota</taxon>
        <taxon>Thermococci</taxon>
        <taxon>Thermococcales</taxon>
        <taxon>Thermococcaceae</taxon>
        <taxon>Pyrococcus</taxon>
    </lineage>
</organism>
<reference evidence="1" key="1">
    <citation type="journal article" date="2020" name="bioRxiv">
        <title>A rank-normalized archaeal taxonomy based on genome phylogeny resolves widespread incomplete and uneven classifications.</title>
        <authorList>
            <person name="Rinke C."/>
            <person name="Chuvochina M."/>
            <person name="Mussig A.J."/>
            <person name="Chaumeil P.-A."/>
            <person name="Waite D.W."/>
            <person name="Whitman W.B."/>
            <person name="Parks D.H."/>
            <person name="Hugenholtz P."/>
        </authorList>
    </citation>
    <scope>NUCLEOTIDE SEQUENCE</scope>
    <source>
        <strain evidence="1">UBA8834</strain>
    </source>
</reference>
<name>A0A832SYK7_PYRHR</name>
<dbReference type="AlphaFoldDB" id="A0A832SYK7"/>
<evidence type="ECO:0000313" key="2">
    <source>
        <dbReference type="Proteomes" id="UP000617544"/>
    </source>
</evidence>
<comment type="caution">
    <text evidence="1">The sequence shown here is derived from an EMBL/GenBank/DDBJ whole genome shotgun (WGS) entry which is preliminary data.</text>
</comment>
<protein>
    <submittedName>
        <fullName evidence="1">Uncharacterized protein</fullName>
    </submittedName>
</protein>
<dbReference type="EMBL" id="DUJN01000004">
    <property type="protein sequence ID" value="HII61022.1"/>
    <property type="molecule type" value="Genomic_DNA"/>
</dbReference>
<evidence type="ECO:0000313" key="1">
    <source>
        <dbReference type="EMBL" id="HII61022.1"/>
    </source>
</evidence>